<dbReference type="GO" id="GO:0015562">
    <property type="term" value="F:efflux transmembrane transporter activity"/>
    <property type="evidence" value="ECO:0007669"/>
    <property type="project" value="InterPro"/>
</dbReference>
<accession>A0A2R3Z160</accession>
<gene>
    <name evidence="10" type="ORF">C7S20_01265</name>
</gene>
<keyword evidence="5" id="KW-0812">Transmembrane</keyword>
<comment type="similarity">
    <text evidence="2">Belongs to the outer membrane factor (OMF) (TC 1.B.17) family.</text>
</comment>
<feature type="coiled-coil region" evidence="8">
    <location>
        <begin position="326"/>
        <end position="364"/>
    </location>
</feature>
<evidence type="ECO:0000256" key="9">
    <source>
        <dbReference type="SAM" id="SignalP"/>
    </source>
</evidence>
<feature type="signal peptide" evidence="9">
    <location>
        <begin position="1"/>
        <end position="19"/>
    </location>
</feature>
<protein>
    <submittedName>
        <fullName evidence="10">TolC family protein</fullName>
    </submittedName>
</protein>
<evidence type="ECO:0000256" key="3">
    <source>
        <dbReference type="ARBA" id="ARBA00022448"/>
    </source>
</evidence>
<dbReference type="GO" id="GO:0009279">
    <property type="term" value="C:cell outer membrane"/>
    <property type="evidence" value="ECO:0007669"/>
    <property type="project" value="UniProtKB-SubCell"/>
</dbReference>
<evidence type="ECO:0000256" key="2">
    <source>
        <dbReference type="ARBA" id="ARBA00007613"/>
    </source>
</evidence>
<evidence type="ECO:0000313" key="11">
    <source>
        <dbReference type="Proteomes" id="UP000241507"/>
    </source>
</evidence>
<keyword evidence="6" id="KW-0472">Membrane</keyword>
<dbReference type="KEGG" id="grs:C7S20_01265"/>
<evidence type="ECO:0000256" key="5">
    <source>
        <dbReference type="ARBA" id="ARBA00022692"/>
    </source>
</evidence>
<proteinExistence type="inferred from homology"/>
<dbReference type="PANTHER" id="PTHR30026:SF20">
    <property type="entry name" value="OUTER MEMBRANE PROTEIN TOLC"/>
    <property type="match status" value="1"/>
</dbReference>
<reference evidence="11" key="1">
    <citation type="submission" date="2018-03" db="EMBL/GenBank/DDBJ databases">
        <title>Gramella fulva sp. nov., isolated from a dry surface of tidal flat.</title>
        <authorList>
            <person name="Hwang S.H."/>
            <person name="Hwang W.M."/>
            <person name="Kang K."/>
            <person name="Ahn T.-Y."/>
        </authorList>
    </citation>
    <scope>NUCLEOTIDE SEQUENCE [LARGE SCALE GENOMIC DNA]</scope>
    <source>
        <strain evidence="11">SH35</strain>
    </source>
</reference>
<evidence type="ECO:0000256" key="4">
    <source>
        <dbReference type="ARBA" id="ARBA00022452"/>
    </source>
</evidence>
<evidence type="ECO:0000313" key="10">
    <source>
        <dbReference type="EMBL" id="AVR44001.1"/>
    </source>
</evidence>
<organism evidence="10 11">
    <name type="scientific">Christiangramia fulva</name>
    <dbReference type="NCBI Taxonomy" id="2126553"/>
    <lineage>
        <taxon>Bacteria</taxon>
        <taxon>Pseudomonadati</taxon>
        <taxon>Bacteroidota</taxon>
        <taxon>Flavobacteriia</taxon>
        <taxon>Flavobacteriales</taxon>
        <taxon>Flavobacteriaceae</taxon>
        <taxon>Christiangramia</taxon>
    </lineage>
</organism>
<evidence type="ECO:0000256" key="7">
    <source>
        <dbReference type="ARBA" id="ARBA00023237"/>
    </source>
</evidence>
<dbReference type="Pfam" id="PF02321">
    <property type="entry name" value="OEP"/>
    <property type="match status" value="2"/>
</dbReference>
<keyword evidence="9" id="KW-0732">Signal</keyword>
<keyword evidence="8" id="KW-0175">Coiled coil</keyword>
<keyword evidence="7" id="KW-0998">Cell outer membrane</keyword>
<evidence type="ECO:0000256" key="1">
    <source>
        <dbReference type="ARBA" id="ARBA00004442"/>
    </source>
</evidence>
<keyword evidence="3" id="KW-0813">Transport</keyword>
<dbReference type="InterPro" id="IPR003423">
    <property type="entry name" value="OMP_efflux"/>
</dbReference>
<dbReference type="PANTHER" id="PTHR30026">
    <property type="entry name" value="OUTER MEMBRANE PROTEIN TOLC"/>
    <property type="match status" value="1"/>
</dbReference>
<keyword evidence="4" id="KW-1134">Transmembrane beta strand</keyword>
<comment type="subcellular location">
    <subcellularLocation>
        <location evidence="1">Cell outer membrane</location>
    </subcellularLocation>
</comment>
<dbReference type="OrthoDB" id="680214at2"/>
<dbReference type="GO" id="GO:0015288">
    <property type="term" value="F:porin activity"/>
    <property type="evidence" value="ECO:0007669"/>
    <property type="project" value="TreeGrafter"/>
</dbReference>
<dbReference type="SUPFAM" id="SSF56954">
    <property type="entry name" value="Outer membrane efflux proteins (OEP)"/>
    <property type="match status" value="1"/>
</dbReference>
<evidence type="ECO:0000256" key="6">
    <source>
        <dbReference type="ARBA" id="ARBA00023136"/>
    </source>
</evidence>
<dbReference type="AlphaFoldDB" id="A0A2R3Z160"/>
<dbReference type="Proteomes" id="UP000241507">
    <property type="component" value="Chromosome"/>
</dbReference>
<evidence type="ECO:0000256" key="8">
    <source>
        <dbReference type="SAM" id="Coils"/>
    </source>
</evidence>
<feature type="chain" id="PRO_5015321367" evidence="9">
    <location>
        <begin position="20"/>
        <end position="437"/>
    </location>
</feature>
<dbReference type="GO" id="GO:1990281">
    <property type="term" value="C:efflux pump complex"/>
    <property type="evidence" value="ECO:0007669"/>
    <property type="project" value="TreeGrafter"/>
</dbReference>
<dbReference type="Gene3D" id="1.20.1600.10">
    <property type="entry name" value="Outer membrane efflux proteins (OEP)"/>
    <property type="match status" value="1"/>
</dbReference>
<dbReference type="RefSeq" id="WP_107010786.1">
    <property type="nucleotide sequence ID" value="NZ_CP028136.1"/>
</dbReference>
<sequence length="437" mass="48857">MRFKFILSLILLSTVSIFAQERDLSLQEAVELALTHSQEIKIAESQVNTAASQLKVTKDNIYPDFDISGQYAYLTNADVNLKINTGNGNSDNSSDQPGESPKVNQLMLGQANLNLPLFAGFKLKNSVDLSQNSLEAAKSNFRNDQEKVTLQTIQNYLNLYKATRAVDLLQESLKSAQRRVKDFTAMENNGILARNDLLKSQLQEDNTRLSLKEAEKNVEILNFQLVTLLGLPEETKITVENIGVVNPVSVLSPDASRSDLEALQYQEKAAESAVKVAKGNYFPSIGLSAGYIALDLQNALTVSNAMNFGVGIKYNFASLFKNKHEVDVAKSKAEELQHRIESVSDQIKIQIKKAEKDYQLALEKFDVYKKSETQAVENYRIVKDKYDNGLMDTNDLLEADVEQLQTKINLAYAKADITQKYYELLRAQGNLTNSFTK</sequence>
<keyword evidence="11" id="KW-1185">Reference proteome</keyword>
<dbReference type="EMBL" id="CP028136">
    <property type="protein sequence ID" value="AVR44001.1"/>
    <property type="molecule type" value="Genomic_DNA"/>
</dbReference>
<name>A0A2R3Z160_9FLAO</name>
<dbReference type="InterPro" id="IPR051906">
    <property type="entry name" value="TolC-like"/>
</dbReference>